<dbReference type="SUPFAM" id="SSF57959">
    <property type="entry name" value="Leucine zipper domain"/>
    <property type="match status" value="1"/>
</dbReference>
<name>A0A336JYA9_CULSO</name>
<feature type="region of interest" description="Disordered" evidence="1">
    <location>
        <begin position="377"/>
        <end position="396"/>
    </location>
</feature>
<feature type="compositionally biased region" description="Low complexity" evidence="1">
    <location>
        <begin position="418"/>
        <end position="437"/>
    </location>
</feature>
<evidence type="ECO:0000313" key="3">
    <source>
        <dbReference type="EMBL" id="SSW97221.1"/>
    </source>
</evidence>
<dbReference type="GO" id="GO:0000981">
    <property type="term" value="F:DNA-binding transcription factor activity, RNA polymerase II-specific"/>
    <property type="evidence" value="ECO:0007669"/>
    <property type="project" value="TreeGrafter"/>
</dbReference>
<dbReference type="GO" id="GO:0000977">
    <property type="term" value="F:RNA polymerase II transcription regulatory region sequence-specific DNA binding"/>
    <property type="evidence" value="ECO:0007669"/>
    <property type="project" value="TreeGrafter"/>
</dbReference>
<evidence type="ECO:0000256" key="1">
    <source>
        <dbReference type="SAM" id="MobiDB-lite"/>
    </source>
</evidence>
<evidence type="ECO:0000313" key="4">
    <source>
        <dbReference type="EMBL" id="SSX17607.1"/>
    </source>
</evidence>
<dbReference type="InterPro" id="IPR004827">
    <property type="entry name" value="bZIP"/>
</dbReference>
<protein>
    <submittedName>
        <fullName evidence="3">CSON001855 protein</fullName>
    </submittedName>
</protein>
<feature type="compositionally biased region" description="Low complexity" evidence="1">
    <location>
        <begin position="472"/>
        <end position="484"/>
    </location>
</feature>
<feature type="compositionally biased region" description="Polar residues" evidence="1">
    <location>
        <begin position="387"/>
        <end position="396"/>
    </location>
</feature>
<dbReference type="GO" id="GO:0006986">
    <property type="term" value="P:response to unfolded protein"/>
    <property type="evidence" value="ECO:0007669"/>
    <property type="project" value="InterPro"/>
</dbReference>
<dbReference type="PROSITE" id="PS00036">
    <property type="entry name" value="BZIP_BASIC"/>
    <property type="match status" value="1"/>
</dbReference>
<reference evidence="4" key="2">
    <citation type="submission" date="2018-07" db="EMBL/GenBank/DDBJ databases">
        <authorList>
            <person name="Quirk P.G."/>
            <person name="Krulwich T.A."/>
        </authorList>
    </citation>
    <scope>NUCLEOTIDE SEQUENCE</scope>
</reference>
<sequence length="690" mass="76499">MELFMNMLNKKFPNMLNHTVYSQSPEFYSNSYNSTVENQYNNIKIEEATQATQYITDMDSLSNNPMLTTASMPIPSRNGNTNPNNRILTDLSEYVFELDTSQSPQLVQDVSYNIGNNTNSGGTMYELQSPPETMLNQATIWTDLSGPNISVVGKQEPFQMDDSEDIFQVDKADLIQGPTLAELNGDNLYVDLLNIDELIAAEQLSPTGQSLTQLEVLSPFGSENNSAIQSSPVVPVHIFQNQTPITPNNSLQSNPGFYDDLPSSSYKQLDLNVTTTPMHTLNSAAFSPGSHSSNSNSLTLNNSVTPPPNILYQSSTPPNMSNNPGNVGLVQHNPKYTTLHELLLKKDLAIQHRERIRMGQSVPGQHRSALSPKNRLANLQQQQIQQSGNSRLSTSAPTHLGLEQIWQRREPRPHLLSTGSLAEAGSTSSLSTGGVLSPEAPDFSQDEGYSDDDSHYDDFSSDDDSDNDQARSKPSGSSNNNNGSKNKRYFWQYNVQAKGPKGQRLVIKTQLEDPHHLNEITDPVFSPTCSVRGIKHSGKARKGDGNDLTPNPKKLHNIGKELDKLGRVINDMTPVSELPFNVRPKTRKEKNKLASRACRLKKKAQHEANKIKLYGLEHEHKRLLNGIAQMKQIIAMKCQQQDNQEEINSQVEKVVKQATKLKIAGNSTEYVNTVLERYKGGNATTALDEV</sequence>
<dbReference type="VEuPathDB" id="VectorBase:CSON001855"/>
<feature type="region of interest" description="Disordered" evidence="1">
    <location>
        <begin position="418"/>
        <end position="486"/>
    </location>
</feature>
<dbReference type="PANTHER" id="PTHR21552">
    <property type="entry name" value="ADULT RETINA PROTEIN"/>
    <property type="match status" value="1"/>
</dbReference>
<dbReference type="InterPro" id="IPR046347">
    <property type="entry name" value="bZIP_sf"/>
</dbReference>
<dbReference type="GO" id="GO:0005634">
    <property type="term" value="C:nucleus"/>
    <property type="evidence" value="ECO:0007669"/>
    <property type="project" value="UniProtKB-ARBA"/>
</dbReference>
<evidence type="ECO:0000259" key="2">
    <source>
        <dbReference type="PROSITE" id="PS00036"/>
    </source>
</evidence>
<dbReference type="SMART" id="SM00338">
    <property type="entry name" value="BRLZ"/>
    <property type="match status" value="1"/>
</dbReference>
<proteinExistence type="predicted"/>
<dbReference type="EMBL" id="UFQS01000012">
    <property type="protein sequence ID" value="SSW97221.1"/>
    <property type="molecule type" value="Genomic_DNA"/>
</dbReference>
<accession>A0A336JYA9</accession>
<dbReference type="InterPro" id="IPR039165">
    <property type="entry name" value="CREBRF"/>
</dbReference>
<feature type="domain" description="BZIP" evidence="2">
    <location>
        <begin position="587"/>
        <end position="601"/>
    </location>
</feature>
<gene>
    <name evidence="3" type="primary">CSON001855</name>
</gene>
<dbReference type="AlphaFoldDB" id="A0A336JYA9"/>
<dbReference type="CDD" id="cd14809">
    <property type="entry name" value="bZIP_AUREO-like"/>
    <property type="match status" value="1"/>
</dbReference>
<reference evidence="3" key="1">
    <citation type="submission" date="2018-04" db="EMBL/GenBank/DDBJ databases">
        <authorList>
            <person name="Go L.Y."/>
            <person name="Mitchell J.A."/>
        </authorList>
    </citation>
    <scope>NUCLEOTIDE SEQUENCE</scope>
    <source>
        <tissue evidence="3">Whole organism</tissue>
    </source>
</reference>
<dbReference type="PANTHER" id="PTHR21552:SF2">
    <property type="entry name" value="CREB3 REGULATORY FACTOR"/>
    <property type="match status" value="1"/>
</dbReference>
<organism evidence="3">
    <name type="scientific">Culicoides sonorensis</name>
    <name type="common">Biting midge</name>
    <dbReference type="NCBI Taxonomy" id="179676"/>
    <lineage>
        <taxon>Eukaryota</taxon>
        <taxon>Metazoa</taxon>
        <taxon>Ecdysozoa</taxon>
        <taxon>Arthropoda</taxon>
        <taxon>Hexapoda</taxon>
        <taxon>Insecta</taxon>
        <taxon>Pterygota</taxon>
        <taxon>Neoptera</taxon>
        <taxon>Endopterygota</taxon>
        <taxon>Diptera</taxon>
        <taxon>Nematocera</taxon>
        <taxon>Chironomoidea</taxon>
        <taxon>Ceratopogonidae</taxon>
        <taxon>Ceratopogoninae</taxon>
        <taxon>Culicoides</taxon>
        <taxon>Monoculicoides</taxon>
    </lineage>
</organism>
<dbReference type="EMBL" id="UFQT01000012">
    <property type="protein sequence ID" value="SSX17607.1"/>
    <property type="molecule type" value="Genomic_DNA"/>
</dbReference>